<keyword evidence="2" id="KW-0378">Hydrolase</keyword>
<dbReference type="STRING" id="1147123.SAMN05443428_10742"/>
<dbReference type="InterPro" id="IPR050992">
    <property type="entry name" value="CheZ_family_phosphatases"/>
</dbReference>
<protein>
    <submittedName>
        <fullName evidence="4">Chemotaxis protein CheC</fullName>
    </submittedName>
</protein>
<dbReference type="PANTHER" id="PTHR43693">
    <property type="entry name" value="PROTEIN PHOSPHATASE CHEZ"/>
    <property type="match status" value="1"/>
</dbReference>
<feature type="domain" description="CheC-like protein" evidence="3">
    <location>
        <begin position="9"/>
        <end position="45"/>
    </location>
</feature>
<accession>A0A1T4X954</accession>
<dbReference type="OrthoDB" id="9812187at2"/>
<dbReference type="CDD" id="cd17909">
    <property type="entry name" value="CheC_ClassI"/>
    <property type="match status" value="1"/>
</dbReference>
<evidence type="ECO:0000256" key="1">
    <source>
        <dbReference type="ARBA" id="ARBA00022500"/>
    </source>
</evidence>
<dbReference type="GO" id="GO:0016787">
    <property type="term" value="F:hydrolase activity"/>
    <property type="evidence" value="ECO:0007669"/>
    <property type="project" value="UniProtKB-KW"/>
</dbReference>
<evidence type="ECO:0000313" key="4">
    <source>
        <dbReference type="EMBL" id="SKA86122.1"/>
    </source>
</evidence>
<proteinExistence type="predicted"/>
<evidence type="ECO:0000259" key="3">
    <source>
        <dbReference type="Pfam" id="PF04509"/>
    </source>
</evidence>
<organism evidence="4 5">
    <name type="scientific">Caloramator quimbayensis</name>
    <dbReference type="NCBI Taxonomy" id="1147123"/>
    <lineage>
        <taxon>Bacteria</taxon>
        <taxon>Bacillati</taxon>
        <taxon>Bacillota</taxon>
        <taxon>Clostridia</taxon>
        <taxon>Eubacteriales</taxon>
        <taxon>Clostridiaceae</taxon>
        <taxon>Caloramator</taxon>
    </lineage>
</organism>
<dbReference type="EMBL" id="FUYH01000007">
    <property type="protein sequence ID" value="SKA86122.1"/>
    <property type="molecule type" value="Genomic_DNA"/>
</dbReference>
<dbReference type="GO" id="GO:0006935">
    <property type="term" value="P:chemotaxis"/>
    <property type="evidence" value="ECO:0007669"/>
    <property type="project" value="UniProtKB-KW"/>
</dbReference>
<name>A0A1T4X954_9CLOT</name>
<reference evidence="5" key="1">
    <citation type="submission" date="2017-02" db="EMBL/GenBank/DDBJ databases">
        <authorList>
            <person name="Varghese N."/>
            <person name="Submissions S."/>
        </authorList>
    </citation>
    <scope>NUCLEOTIDE SEQUENCE [LARGE SCALE GENOMIC DNA]</scope>
    <source>
        <strain evidence="5">USBA 833</strain>
    </source>
</reference>
<dbReference type="RefSeq" id="WP_078696193.1">
    <property type="nucleotide sequence ID" value="NZ_FUYH01000007.1"/>
</dbReference>
<dbReference type="Pfam" id="PF04509">
    <property type="entry name" value="CheC"/>
    <property type="match status" value="1"/>
</dbReference>
<evidence type="ECO:0000256" key="2">
    <source>
        <dbReference type="ARBA" id="ARBA00022801"/>
    </source>
</evidence>
<keyword evidence="1" id="KW-0145">Chemotaxis</keyword>
<dbReference type="SUPFAM" id="SSF103039">
    <property type="entry name" value="CheC-like"/>
    <property type="match status" value="1"/>
</dbReference>
<evidence type="ECO:0000313" key="5">
    <source>
        <dbReference type="Proteomes" id="UP000190105"/>
    </source>
</evidence>
<dbReference type="Proteomes" id="UP000190105">
    <property type="component" value="Unassembled WGS sequence"/>
</dbReference>
<dbReference type="InterPro" id="IPR007597">
    <property type="entry name" value="CheC"/>
</dbReference>
<dbReference type="PANTHER" id="PTHR43693:SF1">
    <property type="entry name" value="PROTEIN PHOSPHATASE CHEZ"/>
    <property type="match status" value="1"/>
</dbReference>
<sequence>MENSLNEIQIDALREVGNIGAGNAATALSQMLNKKIDMTVPKVNILPFENMLEAMGLEEDMVIAVMLKVFGDAPGNILFVMNDETAKSITDMLLTGYEDVSEEIYYSVYQEIGNILGNSYINAICKLTGLSLLTSVPAIAADMLGAILSSTFIDAEQYSDYVLAIDTNFIQDGKEKGTNFFFIPKPGSLKTILNNLGL</sequence>
<dbReference type="AlphaFoldDB" id="A0A1T4X954"/>
<keyword evidence="5" id="KW-1185">Reference proteome</keyword>
<dbReference type="InterPro" id="IPR028976">
    <property type="entry name" value="CheC-like_sf"/>
</dbReference>
<gene>
    <name evidence="4" type="ORF">SAMN05443428_10742</name>
</gene>
<dbReference type="Gene3D" id="3.40.1550.10">
    <property type="entry name" value="CheC-like"/>
    <property type="match status" value="1"/>
</dbReference>